<proteinExistence type="predicted"/>
<dbReference type="Proteomes" id="UP000264141">
    <property type="component" value="Unassembled WGS sequence"/>
</dbReference>
<protein>
    <submittedName>
        <fullName evidence="2">Uncharacterized protein</fullName>
    </submittedName>
</protein>
<gene>
    <name evidence="2" type="ORF">DEQ80_01745</name>
</gene>
<sequence>MTTMQRLFLFFLLPAIAMLSYPPTVLFSGAGVLVIAIGLFVGLGFLMSRGRLLALTFSIFLQGLNVIIRVMMFWSNGFSNQGIPNYPFIITSLLGLFLSLWLLMRLDQQDIRNRMYR</sequence>
<evidence type="ECO:0000256" key="1">
    <source>
        <dbReference type="SAM" id="Phobius"/>
    </source>
</evidence>
<dbReference type="RefSeq" id="WP_062193118.1">
    <property type="nucleotide sequence ID" value="NZ_DF967965.1"/>
</dbReference>
<keyword evidence="1" id="KW-0812">Transmembrane</keyword>
<feature type="transmembrane region" description="Helical" evidence="1">
    <location>
        <begin position="53"/>
        <end position="74"/>
    </location>
</feature>
<keyword evidence="1" id="KW-1133">Transmembrane helix</keyword>
<comment type="caution">
    <text evidence="2">The sequence shown here is derived from an EMBL/GenBank/DDBJ whole genome shotgun (WGS) entry which is preliminary data.</text>
</comment>
<dbReference type="STRING" id="229919.GCA_001050195_02041"/>
<feature type="transmembrane region" description="Helical" evidence="1">
    <location>
        <begin position="27"/>
        <end position="46"/>
    </location>
</feature>
<evidence type="ECO:0000313" key="3">
    <source>
        <dbReference type="Proteomes" id="UP000264141"/>
    </source>
</evidence>
<name>A0A3D1JD94_9CHLR</name>
<dbReference type="OrthoDB" id="165868at2"/>
<dbReference type="AlphaFoldDB" id="A0A3D1JD94"/>
<accession>A0A3D1JD94</accession>
<organism evidence="2 3">
    <name type="scientific">Anaerolinea thermolimosa</name>
    <dbReference type="NCBI Taxonomy" id="229919"/>
    <lineage>
        <taxon>Bacteria</taxon>
        <taxon>Bacillati</taxon>
        <taxon>Chloroflexota</taxon>
        <taxon>Anaerolineae</taxon>
        <taxon>Anaerolineales</taxon>
        <taxon>Anaerolineaceae</taxon>
        <taxon>Anaerolinea</taxon>
    </lineage>
</organism>
<keyword evidence="1" id="KW-0472">Membrane</keyword>
<feature type="transmembrane region" description="Helical" evidence="1">
    <location>
        <begin position="86"/>
        <end position="104"/>
    </location>
</feature>
<reference evidence="2 3" key="1">
    <citation type="journal article" date="2018" name="Nat. Biotechnol.">
        <title>A standardized bacterial taxonomy based on genome phylogeny substantially revises the tree of life.</title>
        <authorList>
            <person name="Parks D.H."/>
            <person name="Chuvochina M."/>
            <person name="Waite D.W."/>
            <person name="Rinke C."/>
            <person name="Skarshewski A."/>
            <person name="Chaumeil P.A."/>
            <person name="Hugenholtz P."/>
        </authorList>
    </citation>
    <scope>NUCLEOTIDE SEQUENCE [LARGE SCALE GENOMIC DNA]</scope>
    <source>
        <strain evidence="2">UBA8781</strain>
    </source>
</reference>
<dbReference type="EMBL" id="DPBP01000007">
    <property type="protein sequence ID" value="HCE16560.1"/>
    <property type="molecule type" value="Genomic_DNA"/>
</dbReference>
<evidence type="ECO:0000313" key="2">
    <source>
        <dbReference type="EMBL" id="HCE16560.1"/>
    </source>
</evidence>